<dbReference type="InterPro" id="IPR011990">
    <property type="entry name" value="TPR-like_helical_dom_sf"/>
</dbReference>
<dbReference type="Pfam" id="PF13524">
    <property type="entry name" value="Glyco_trans_1_2"/>
    <property type="match status" value="1"/>
</dbReference>
<evidence type="ECO:0000259" key="2">
    <source>
        <dbReference type="Pfam" id="PF00535"/>
    </source>
</evidence>
<protein>
    <submittedName>
        <fullName evidence="5">Glycosyl transferase, group 2 family protein</fullName>
    </submittedName>
</protein>
<dbReference type="Gene3D" id="3.90.550.10">
    <property type="entry name" value="Spore Coat Polysaccharide Biosynthesis Protein SpsA, Chain A"/>
    <property type="match status" value="1"/>
</dbReference>
<dbReference type="SUPFAM" id="SSF53448">
    <property type="entry name" value="Nucleotide-diphospho-sugar transferases"/>
    <property type="match status" value="1"/>
</dbReference>
<evidence type="ECO:0000313" key="6">
    <source>
        <dbReference type="Proteomes" id="UP000214646"/>
    </source>
</evidence>
<feature type="domain" description="Glycosyltransferase subfamily 4-like N-terminal" evidence="3">
    <location>
        <begin position="837"/>
        <end position="912"/>
    </location>
</feature>
<evidence type="ECO:0000259" key="3">
    <source>
        <dbReference type="Pfam" id="PF13439"/>
    </source>
</evidence>
<dbReference type="Pfam" id="PF00535">
    <property type="entry name" value="Glycos_transf_2"/>
    <property type="match status" value="1"/>
</dbReference>
<evidence type="ECO:0000313" key="5">
    <source>
        <dbReference type="EMBL" id="OWK35319.1"/>
    </source>
</evidence>
<keyword evidence="5" id="KW-0808">Transferase</keyword>
<feature type="region of interest" description="Disordered" evidence="1">
    <location>
        <begin position="534"/>
        <end position="555"/>
    </location>
</feature>
<gene>
    <name evidence="5" type="ORF">FRUB_09480</name>
</gene>
<feature type="compositionally biased region" description="Low complexity" evidence="1">
    <location>
        <begin position="1153"/>
        <end position="1169"/>
    </location>
</feature>
<dbReference type="EMBL" id="NIDE01000018">
    <property type="protein sequence ID" value="OWK35319.1"/>
    <property type="molecule type" value="Genomic_DNA"/>
</dbReference>
<feature type="compositionally biased region" description="Pro residues" evidence="1">
    <location>
        <begin position="537"/>
        <end position="549"/>
    </location>
</feature>
<accession>A0A225DDU5</accession>
<feature type="region of interest" description="Disordered" evidence="1">
    <location>
        <begin position="1139"/>
        <end position="1180"/>
    </location>
</feature>
<keyword evidence="6" id="KW-1185">Reference proteome</keyword>
<sequence length="1663" mass="176568">MAPSRLLIGPVSPDWAAQFLPAADDSCRWFPPTAPNWAAVAATFPAGWSPDALLVRPGYASVPAWVTAAPVPVVALAHDPNLLWHYYRHSLPAYDLVLTDAQAAERFRRAGLGTAYPANLYGLDHAGLAEVDAPDGPRDIDVLFVGNLNPAVHGDRLGWLGRVARLGDRFRVVIRTGVFGDEYRALVRRAKVVFNRSIRGECNQRVLEAAAGGAVLFQEADNREVPVYLSPDLEYVRYTAADLEAVLIDWLGWDADRRAVATRARARVRGHGWLALVRSGLAAVDWSDVAARAGRRATAPARQSLAARVWQRASRAVGPDADPDLRADVRAASDDHALAVVDPSAAVEALTRSTGTGNRVSGIGLGTALVAAGRRDDAIVALRGVLSALDADPVLTAAERDACPYPPGFDYLRVGWDRAGWDHPDAPDVEGRAKHALLRCRAESLLAELTGDLEGYQRATTAGPDLPTVRAAFGCALARAGQPAAAVDHLTAAVDGNPFDRPARAALVAALTAADDPAVAARVSAIGDLVSRVTAPPAAPPPAPSPPTTATPTPRVVNLSPDEFAKRFGTPDTAAALSGFTPPADTRAVLTLVAHVRPLRVLEIGTAAGHMTANLTAWTPPDAVIFSLGVVSDGPPPGGAKDGQAPEIPPRAAFARHADHFRTGHKARLIVADSRTFEFDRLAPLDLVFVDGGHDFPTARSDSLEAYNALRPGGCLIWHDWGSRTAWVKVREAVASLGFPEPVYHPAGTEVAFLFKGEGIGAATRADRARVAVAWEGEFEPVHSLAVANRAVCGELIARGHAVAVRPTPPSGPVGSRVTLPADLAERVGLDVAARVTVRHRWPPDFTPPTDGAFVMFQPWEYGRLPRSWVRDIIDRVDEVWVPSRVVERAFVASGVPADRVAVVPYGVDPDRFRPGVDPLPLTTTKGVKLLFVGGTLRRKGFDTLLAAYRRAFAAADDVCLVIKEFGAGAFYRGQTAEAAVAAHRADPAAPAVEYLAGDLAEADVPRLYAACDALVLPYRREGFGLPVLEAMAAGLPVVVTAGGPTDEFVPPAAGWHVPARVAYLPTDAIGSEPTVGTPWWLEPDVDALVAVLRAVAGDAAERQRRGAAGRRAALGWTWARTAAAVEDRVRALRGRAPVRFRRPAETGPPMPGAASSPPSTPALPAATPNHASGPSLPATATVRPRVSLTMIVKDEEHNLPACLGPVRDLVDEVVVVDTGSTDRTRAVAAEFGARVFSFPWVDHFAAARNEALARATGEFAFWLDADDRVDPENGRKLAALFAGLRAENVGYVMTCLCVPDGPGGTATAVDHVRLFRTDPRHRWRYRVHEQILPALRATGAAVRWADVVVRHVGYVDPALRRRKLARDLRLLERERDESPADPFTLFNLGAVYHELGDTPASVAALEASLAGSCPGDSIVRKLYALLAQSHRRAGDPAKALAACAAGRIHYPDDAELLFVESGLRKAGGDVKGTEELLLRLLGGREPDHFGSVDTGLRGHKARHNLACLYLETGRPAAAAAEWRAALADAPGFAPAHLGLGELAARNRDWAGVARAVVDLQALGPAGAASAVVLDGQALIARGEFATAREILTAASARFPDSVPVRAALSVALLQGGADPTEAEAAVRAVLALDPDNAQAKHNLAALYRNTGRRVDEKPPVRA</sequence>
<feature type="domain" description="Spore protein YkvP/CgeB glycosyl transferase-like" evidence="4">
    <location>
        <begin position="151"/>
        <end position="270"/>
    </location>
</feature>
<dbReference type="SUPFAM" id="SSF48452">
    <property type="entry name" value="TPR-like"/>
    <property type="match status" value="2"/>
</dbReference>
<dbReference type="Gene3D" id="3.40.50.150">
    <property type="entry name" value="Vaccinia Virus protein VP39"/>
    <property type="match status" value="1"/>
</dbReference>
<dbReference type="Proteomes" id="UP000214646">
    <property type="component" value="Unassembled WGS sequence"/>
</dbReference>
<dbReference type="Pfam" id="PF13578">
    <property type="entry name" value="Methyltransf_24"/>
    <property type="match status" value="1"/>
</dbReference>
<proteinExistence type="predicted"/>
<organism evidence="5 6">
    <name type="scientific">Fimbriiglobus ruber</name>
    <dbReference type="NCBI Taxonomy" id="1908690"/>
    <lineage>
        <taxon>Bacteria</taxon>
        <taxon>Pseudomonadati</taxon>
        <taxon>Planctomycetota</taxon>
        <taxon>Planctomycetia</taxon>
        <taxon>Gemmatales</taxon>
        <taxon>Gemmataceae</taxon>
        <taxon>Fimbriiglobus</taxon>
    </lineage>
</organism>
<dbReference type="Pfam" id="PF13692">
    <property type="entry name" value="Glyco_trans_1_4"/>
    <property type="match status" value="1"/>
</dbReference>
<comment type="caution">
    <text evidence="5">The sequence shown here is derived from an EMBL/GenBank/DDBJ whole genome shotgun (WGS) entry which is preliminary data.</text>
</comment>
<dbReference type="InterPro" id="IPR019734">
    <property type="entry name" value="TPR_rpt"/>
</dbReference>
<dbReference type="InterPro" id="IPR055259">
    <property type="entry name" value="YkvP/CgeB_Glyco_trans-like"/>
</dbReference>
<feature type="domain" description="Glycosyltransferase 2-like" evidence="2">
    <location>
        <begin position="1189"/>
        <end position="1290"/>
    </location>
</feature>
<dbReference type="Pfam" id="PF13439">
    <property type="entry name" value="Glyco_transf_4"/>
    <property type="match status" value="1"/>
</dbReference>
<dbReference type="InterPro" id="IPR028098">
    <property type="entry name" value="Glyco_trans_4-like_N"/>
</dbReference>
<dbReference type="SUPFAM" id="SSF53335">
    <property type="entry name" value="S-adenosyl-L-methionine-dependent methyltransferases"/>
    <property type="match status" value="1"/>
</dbReference>
<dbReference type="InterPro" id="IPR029063">
    <property type="entry name" value="SAM-dependent_MTases_sf"/>
</dbReference>
<dbReference type="OrthoDB" id="5764702at2"/>
<dbReference type="RefSeq" id="WP_161968029.1">
    <property type="nucleotide sequence ID" value="NZ_NIDE01000018.1"/>
</dbReference>
<dbReference type="GO" id="GO:0016740">
    <property type="term" value="F:transferase activity"/>
    <property type="evidence" value="ECO:0007669"/>
    <property type="project" value="UniProtKB-KW"/>
</dbReference>
<dbReference type="SUPFAM" id="SSF53756">
    <property type="entry name" value="UDP-Glycosyltransferase/glycogen phosphorylase"/>
    <property type="match status" value="1"/>
</dbReference>
<dbReference type="PANTHER" id="PTHR46656">
    <property type="entry name" value="PUTATIVE-RELATED"/>
    <property type="match status" value="1"/>
</dbReference>
<evidence type="ECO:0000256" key="1">
    <source>
        <dbReference type="SAM" id="MobiDB-lite"/>
    </source>
</evidence>
<name>A0A225DDU5_9BACT</name>
<dbReference type="InterPro" id="IPR029044">
    <property type="entry name" value="Nucleotide-diphossugar_trans"/>
</dbReference>
<reference evidence="6" key="1">
    <citation type="submission" date="2017-06" db="EMBL/GenBank/DDBJ databases">
        <title>Genome analysis of Fimbriiglobus ruber SP5, the first member of the order Planctomycetales with confirmed chitinolytic capability.</title>
        <authorList>
            <person name="Ravin N.V."/>
            <person name="Rakitin A.L."/>
            <person name="Ivanova A.A."/>
            <person name="Beletsky A.V."/>
            <person name="Kulichevskaya I.S."/>
            <person name="Mardanov A.V."/>
            <person name="Dedysh S.N."/>
        </authorList>
    </citation>
    <scope>NUCLEOTIDE SEQUENCE [LARGE SCALE GENOMIC DNA]</scope>
    <source>
        <strain evidence="6">SP5</strain>
    </source>
</reference>
<dbReference type="Gene3D" id="3.40.50.2000">
    <property type="entry name" value="Glycogen Phosphorylase B"/>
    <property type="match status" value="2"/>
</dbReference>
<dbReference type="InterPro" id="IPR001173">
    <property type="entry name" value="Glyco_trans_2-like"/>
</dbReference>
<dbReference type="Gene3D" id="1.25.40.10">
    <property type="entry name" value="Tetratricopeptide repeat domain"/>
    <property type="match status" value="3"/>
</dbReference>
<evidence type="ECO:0000259" key="4">
    <source>
        <dbReference type="Pfam" id="PF13524"/>
    </source>
</evidence>
<dbReference type="SMART" id="SM00028">
    <property type="entry name" value="TPR"/>
    <property type="match status" value="5"/>
</dbReference>
<dbReference type="PANTHER" id="PTHR46656:SF3">
    <property type="entry name" value="PUTATIVE-RELATED"/>
    <property type="match status" value="1"/>
</dbReference>